<proteinExistence type="predicted"/>
<evidence type="ECO:0000256" key="1">
    <source>
        <dbReference type="SAM" id="MobiDB-lite"/>
    </source>
</evidence>
<dbReference type="InParanoid" id="A0A409YX40"/>
<dbReference type="OrthoDB" id="10597401at2759"/>
<accession>A0A409YX40</accession>
<organism evidence="3 4">
    <name type="scientific">Panaeolus cyanescens</name>
    <dbReference type="NCBI Taxonomy" id="181874"/>
    <lineage>
        <taxon>Eukaryota</taxon>
        <taxon>Fungi</taxon>
        <taxon>Dikarya</taxon>
        <taxon>Basidiomycota</taxon>
        <taxon>Agaricomycotina</taxon>
        <taxon>Agaricomycetes</taxon>
        <taxon>Agaricomycetidae</taxon>
        <taxon>Agaricales</taxon>
        <taxon>Agaricineae</taxon>
        <taxon>Galeropsidaceae</taxon>
        <taxon>Panaeolus</taxon>
    </lineage>
</organism>
<dbReference type="EMBL" id="NHTK01000424">
    <property type="protein sequence ID" value="PPR07561.1"/>
    <property type="molecule type" value="Genomic_DNA"/>
</dbReference>
<keyword evidence="2" id="KW-1133">Transmembrane helix</keyword>
<feature type="compositionally biased region" description="Low complexity" evidence="1">
    <location>
        <begin position="459"/>
        <end position="488"/>
    </location>
</feature>
<evidence type="ECO:0000313" key="4">
    <source>
        <dbReference type="Proteomes" id="UP000284842"/>
    </source>
</evidence>
<feature type="region of interest" description="Disordered" evidence="1">
    <location>
        <begin position="189"/>
        <end position="215"/>
    </location>
</feature>
<dbReference type="AlphaFoldDB" id="A0A409YX40"/>
<gene>
    <name evidence="3" type="ORF">CVT24_008757</name>
</gene>
<evidence type="ECO:0000313" key="3">
    <source>
        <dbReference type="EMBL" id="PPR07561.1"/>
    </source>
</evidence>
<evidence type="ECO:0000256" key="2">
    <source>
        <dbReference type="SAM" id="Phobius"/>
    </source>
</evidence>
<feature type="compositionally biased region" description="Low complexity" evidence="1">
    <location>
        <begin position="436"/>
        <end position="445"/>
    </location>
</feature>
<sequence>MAGSNDFSKLQYIDDTSPLINWSGSWNLVSRDGPFNGTLHSTNDTGASASFFFRGSFIFIALTLPACENGQSVANDGPRVQYYLSDSDTSGDANIACSGRNPVDLVDVYRMPVSGDPNQLHEIRITNRGSDPQYPLMLDRFAFLPLEENQSSSITFGPLSSTPTPTFISSTTRLSSLFSTTTPRFTTTITRSSSSTVDVTSSSEVPQTTSDISSAEPADPFTRVIIGSSISLAVLLLLGGIVICCLRRRARSRASLPADPFDDAYGQSAFLRDVPATIPSRTTRPDFFQQQASSSSSTRLNEAFPPLPTANPENRSARKATCPPIRPRSPNSLFDISRSSTPSRQCILGHKPEFNQCFCPSCDDRILNSPRRKQRGSSAMGSIAPSIASASTAAPAYARYRASNNRTSIDVRSIQSNPFSDVPPAYDVLDPIEEASPSTPTSSSSQRTTIHPHHHHNGQSHQSTSSFITSSSSSNSSSTPLTHSSSTSRDTLVTLTNNAVQVDDSSPLIQWTGDWAALLVDDEVGASQNTLHGTVPSRLGAEAEIMFNGSCLAVHGALSSRNQLNSSEDVIGVTFVLDSIFNTTVGCAHDTTPSSPPNIAVVFSAFLINDYPHHLRITSNGNQTFYLDKIEFLSDAVQAVYPANGPTSTYIATH</sequence>
<feature type="region of interest" description="Disordered" evidence="1">
    <location>
        <begin position="414"/>
        <end position="489"/>
    </location>
</feature>
<comment type="caution">
    <text evidence="3">The sequence shown here is derived from an EMBL/GenBank/DDBJ whole genome shotgun (WGS) entry which is preliminary data.</text>
</comment>
<keyword evidence="4" id="KW-1185">Reference proteome</keyword>
<feature type="transmembrane region" description="Helical" evidence="2">
    <location>
        <begin position="224"/>
        <end position="246"/>
    </location>
</feature>
<feature type="compositionally biased region" description="Polar residues" evidence="1">
    <location>
        <begin position="204"/>
        <end position="213"/>
    </location>
</feature>
<reference evidence="3 4" key="1">
    <citation type="journal article" date="2018" name="Evol. Lett.">
        <title>Horizontal gene cluster transfer increased hallucinogenic mushroom diversity.</title>
        <authorList>
            <person name="Reynolds H.T."/>
            <person name="Vijayakumar V."/>
            <person name="Gluck-Thaler E."/>
            <person name="Korotkin H.B."/>
            <person name="Matheny P.B."/>
            <person name="Slot J.C."/>
        </authorList>
    </citation>
    <scope>NUCLEOTIDE SEQUENCE [LARGE SCALE GENOMIC DNA]</scope>
    <source>
        <strain evidence="3 4">2629</strain>
    </source>
</reference>
<name>A0A409YX40_9AGAR</name>
<feature type="compositionally biased region" description="Low complexity" evidence="1">
    <location>
        <begin position="189"/>
        <end position="203"/>
    </location>
</feature>
<protein>
    <submittedName>
        <fullName evidence="3">Uncharacterized protein</fullName>
    </submittedName>
</protein>
<keyword evidence="2" id="KW-0812">Transmembrane</keyword>
<keyword evidence="2" id="KW-0472">Membrane</keyword>
<dbReference type="Proteomes" id="UP000284842">
    <property type="component" value="Unassembled WGS sequence"/>
</dbReference>
<feature type="region of interest" description="Disordered" evidence="1">
    <location>
        <begin position="281"/>
        <end position="336"/>
    </location>
</feature>